<gene>
    <name evidence="6" type="ORF">ACFOJE_03035</name>
</gene>
<dbReference type="RefSeq" id="WP_377812773.1">
    <property type="nucleotide sequence ID" value="NZ_JBHRSJ010000004.1"/>
</dbReference>
<evidence type="ECO:0000259" key="5">
    <source>
        <dbReference type="PROSITE" id="PS50110"/>
    </source>
</evidence>
<dbReference type="EMBL" id="JBHRSJ010000004">
    <property type="protein sequence ID" value="MFC2971192.1"/>
    <property type="molecule type" value="Genomic_DNA"/>
</dbReference>
<keyword evidence="2" id="KW-0238">DNA-binding</keyword>
<evidence type="ECO:0000256" key="1">
    <source>
        <dbReference type="ARBA" id="ARBA00022553"/>
    </source>
</evidence>
<reference evidence="7" key="1">
    <citation type="journal article" date="2019" name="Int. J. Syst. Evol. Microbiol.">
        <title>The Global Catalogue of Microorganisms (GCM) 10K type strain sequencing project: providing services to taxonomists for standard genome sequencing and annotation.</title>
        <authorList>
            <consortium name="The Broad Institute Genomics Platform"/>
            <consortium name="The Broad Institute Genome Sequencing Center for Infectious Disease"/>
            <person name="Wu L."/>
            <person name="Ma J."/>
        </authorList>
    </citation>
    <scope>NUCLEOTIDE SEQUENCE [LARGE SCALE GENOMIC DNA]</scope>
    <source>
        <strain evidence="7">KCTC 62195</strain>
    </source>
</reference>
<dbReference type="SMART" id="SM00421">
    <property type="entry name" value="HTH_LUXR"/>
    <property type="match status" value="1"/>
</dbReference>
<keyword evidence="1 3" id="KW-0597">Phosphoprotein</keyword>
<dbReference type="InterPro" id="IPR016032">
    <property type="entry name" value="Sig_transdc_resp-reg_C-effctor"/>
</dbReference>
<feature type="modified residue" description="4-aspartylphosphate" evidence="3">
    <location>
        <position position="54"/>
    </location>
</feature>
<dbReference type="PANTHER" id="PTHR43214:SF43">
    <property type="entry name" value="TWO-COMPONENT RESPONSE REGULATOR"/>
    <property type="match status" value="1"/>
</dbReference>
<dbReference type="PROSITE" id="PS50043">
    <property type="entry name" value="HTH_LUXR_2"/>
    <property type="match status" value="1"/>
</dbReference>
<proteinExistence type="predicted"/>
<protein>
    <submittedName>
        <fullName evidence="6">Response regulator</fullName>
    </submittedName>
</protein>
<evidence type="ECO:0000256" key="3">
    <source>
        <dbReference type="PROSITE-ProRule" id="PRU00169"/>
    </source>
</evidence>
<dbReference type="InterPro" id="IPR058245">
    <property type="entry name" value="NreC/VraR/RcsB-like_REC"/>
</dbReference>
<accession>A0ABV7API1</accession>
<dbReference type="InterPro" id="IPR039420">
    <property type="entry name" value="WalR-like"/>
</dbReference>
<evidence type="ECO:0000259" key="4">
    <source>
        <dbReference type="PROSITE" id="PS50043"/>
    </source>
</evidence>
<dbReference type="Proteomes" id="UP001595457">
    <property type="component" value="Unassembled WGS sequence"/>
</dbReference>
<dbReference type="InterPro" id="IPR011006">
    <property type="entry name" value="CheY-like_superfamily"/>
</dbReference>
<dbReference type="CDD" id="cd17535">
    <property type="entry name" value="REC_NarL-like"/>
    <property type="match status" value="1"/>
</dbReference>
<dbReference type="CDD" id="cd06170">
    <property type="entry name" value="LuxR_C_like"/>
    <property type="match status" value="1"/>
</dbReference>
<dbReference type="InterPro" id="IPR001789">
    <property type="entry name" value="Sig_transdc_resp-reg_receiver"/>
</dbReference>
<organism evidence="6 7">
    <name type="scientific">Azotobacter bryophylli</name>
    <dbReference type="NCBI Taxonomy" id="1986537"/>
    <lineage>
        <taxon>Bacteria</taxon>
        <taxon>Pseudomonadati</taxon>
        <taxon>Pseudomonadota</taxon>
        <taxon>Gammaproteobacteria</taxon>
        <taxon>Pseudomonadales</taxon>
        <taxon>Pseudomonadaceae</taxon>
        <taxon>Azotobacter</taxon>
    </lineage>
</organism>
<dbReference type="PANTHER" id="PTHR43214">
    <property type="entry name" value="TWO-COMPONENT RESPONSE REGULATOR"/>
    <property type="match status" value="1"/>
</dbReference>
<feature type="domain" description="Response regulatory" evidence="5">
    <location>
        <begin position="3"/>
        <end position="119"/>
    </location>
</feature>
<dbReference type="PROSITE" id="PS00622">
    <property type="entry name" value="HTH_LUXR_1"/>
    <property type="match status" value="1"/>
</dbReference>
<dbReference type="Gene3D" id="3.40.50.2300">
    <property type="match status" value="1"/>
</dbReference>
<dbReference type="InterPro" id="IPR000792">
    <property type="entry name" value="Tscrpt_reg_LuxR_C"/>
</dbReference>
<evidence type="ECO:0000313" key="6">
    <source>
        <dbReference type="EMBL" id="MFC2971192.1"/>
    </source>
</evidence>
<dbReference type="Pfam" id="PF00196">
    <property type="entry name" value="GerE"/>
    <property type="match status" value="1"/>
</dbReference>
<evidence type="ECO:0000256" key="2">
    <source>
        <dbReference type="ARBA" id="ARBA00023125"/>
    </source>
</evidence>
<keyword evidence="7" id="KW-1185">Reference proteome</keyword>
<dbReference type="PROSITE" id="PS50110">
    <property type="entry name" value="RESPONSE_REGULATORY"/>
    <property type="match status" value="1"/>
</dbReference>
<comment type="caution">
    <text evidence="6">The sequence shown here is derived from an EMBL/GenBank/DDBJ whole genome shotgun (WGS) entry which is preliminary data.</text>
</comment>
<dbReference type="Pfam" id="PF00072">
    <property type="entry name" value="Response_reg"/>
    <property type="match status" value="1"/>
</dbReference>
<evidence type="ECO:0000313" key="7">
    <source>
        <dbReference type="Proteomes" id="UP001595457"/>
    </source>
</evidence>
<feature type="domain" description="HTH luxR-type" evidence="4">
    <location>
        <begin position="141"/>
        <end position="206"/>
    </location>
</feature>
<dbReference type="PRINTS" id="PR00038">
    <property type="entry name" value="HTHLUXR"/>
</dbReference>
<sequence length="216" mass="23507">MINILIADDHPIVRDGLKQIISEQGDMQVHGEAAEGDSLLAALRQGLPDVLLCDMSMPGRSGIDLIKTVKALWPSLPVLVLSVHEDDMYAIRTIKAGAMGYLTKACPSEQLLSAIRRIHSGRLYINEDVAEKLALQAIGGAQLPHSGLSNREHQVFLMLAEGLTVSEIAKALTLSVKTISTHKANIMQKMNLANMSELIRYAIEHGLVNMQTLQPA</sequence>
<dbReference type="SMART" id="SM00448">
    <property type="entry name" value="REC"/>
    <property type="match status" value="1"/>
</dbReference>
<dbReference type="SUPFAM" id="SSF52172">
    <property type="entry name" value="CheY-like"/>
    <property type="match status" value="1"/>
</dbReference>
<name>A0ABV7API1_9GAMM</name>
<dbReference type="SUPFAM" id="SSF46894">
    <property type="entry name" value="C-terminal effector domain of the bipartite response regulators"/>
    <property type="match status" value="1"/>
</dbReference>